<feature type="transmembrane region" description="Helical" evidence="7">
    <location>
        <begin position="136"/>
        <end position="157"/>
    </location>
</feature>
<evidence type="ECO:0000256" key="5">
    <source>
        <dbReference type="ARBA" id="ARBA00022989"/>
    </source>
</evidence>
<evidence type="ECO:0000256" key="2">
    <source>
        <dbReference type="ARBA" id="ARBA00006213"/>
    </source>
</evidence>
<organism evidence="8 9">
    <name type="scientific">Heracleum sosnowskyi</name>
    <dbReference type="NCBI Taxonomy" id="360622"/>
    <lineage>
        <taxon>Eukaryota</taxon>
        <taxon>Viridiplantae</taxon>
        <taxon>Streptophyta</taxon>
        <taxon>Embryophyta</taxon>
        <taxon>Tracheophyta</taxon>
        <taxon>Spermatophyta</taxon>
        <taxon>Magnoliopsida</taxon>
        <taxon>eudicotyledons</taxon>
        <taxon>Gunneridae</taxon>
        <taxon>Pentapetalae</taxon>
        <taxon>asterids</taxon>
        <taxon>campanulids</taxon>
        <taxon>Apiales</taxon>
        <taxon>Apiaceae</taxon>
        <taxon>Apioideae</taxon>
        <taxon>apioid superclade</taxon>
        <taxon>Tordylieae</taxon>
        <taxon>Tordyliinae</taxon>
        <taxon>Heracleum</taxon>
    </lineage>
</organism>
<dbReference type="InterPro" id="IPR030182">
    <property type="entry name" value="PUP_plant"/>
</dbReference>
<dbReference type="PANTHER" id="PTHR31376">
    <property type="entry name" value="OS09G0467300 PROTEIN-RELATED"/>
    <property type="match status" value="1"/>
</dbReference>
<dbReference type="Pfam" id="PF16913">
    <property type="entry name" value="PUNUT"/>
    <property type="match status" value="1"/>
</dbReference>
<keyword evidence="3" id="KW-0813">Transport</keyword>
<dbReference type="GO" id="GO:0005345">
    <property type="term" value="F:purine nucleobase transmembrane transporter activity"/>
    <property type="evidence" value="ECO:0007669"/>
    <property type="project" value="UniProtKB-ARBA"/>
</dbReference>
<name>A0AAD8NEF9_9APIA</name>
<comment type="similarity">
    <text evidence="2">Belongs to the purine permeases (TC 2.A.7.14) family.</text>
</comment>
<feature type="transmembrane region" description="Helical" evidence="7">
    <location>
        <begin position="106"/>
        <end position="124"/>
    </location>
</feature>
<evidence type="ECO:0000256" key="4">
    <source>
        <dbReference type="ARBA" id="ARBA00022692"/>
    </source>
</evidence>
<accession>A0AAD8NEF9</accession>
<gene>
    <name evidence="8" type="ORF">POM88_004413</name>
</gene>
<comment type="subcellular location">
    <subcellularLocation>
        <location evidence="1">Membrane</location>
    </subcellularLocation>
</comment>
<dbReference type="EMBL" id="JAUIZM010000001">
    <property type="protein sequence ID" value="KAK1404808.1"/>
    <property type="molecule type" value="Genomic_DNA"/>
</dbReference>
<dbReference type="GO" id="GO:0016020">
    <property type="term" value="C:membrane"/>
    <property type="evidence" value="ECO:0007669"/>
    <property type="project" value="UniProtKB-SubCell"/>
</dbReference>
<keyword evidence="9" id="KW-1185">Reference proteome</keyword>
<reference evidence="8" key="1">
    <citation type="submission" date="2023-02" db="EMBL/GenBank/DDBJ databases">
        <title>Genome of toxic invasive species Heracleum sosnowskyi carries increased number of genes despite the absence of recent whole-genome duplications.</title>
        <authorList>
            <person name="Schelkunov M."/>
            <person name="Shtratnikova V."/>
            <person name="Makarenko M."/>
            <person name="Klepikova A."/>
            <person name="Omelchenko D."/>
            <person name="Novikova G."/>
            <person name="Obukhova E."/>
            <person name="Bogdanov V."/>
            <person name="Penin A."/>
            <person name="Logacheva M."/>
        </authorList>
    </citation>
    <scope>NUCLEOTIDE SEQUENCE</scope>
    <source>
        <strain evidence="8">Hsosn_3</strain>
        <tissue evidence="8">Leaf</tissue>
    </source>
</reference>
<evidence type="ECO:0000256" key="3">
    <source>
        <dbReference type="ARBA" id="ARBA00022448"/>
    </source>
</evidence>
<protein>
    <submittedName>
        <fullName evidence="8">Uncharacterized protein</fullName>
    </submittedName>
</protein>
<evidence type="ECO:0000313" key="9">
    <source>
        <dbReference type="Proteomes" id="UP001237642"/>
    </source>
</evidence>
<evidence type="ECO:0000313" key="8">
    <source>
        <dbReference type="EMBL" id="KAK1404808.1"/>
    </source>
</evidence>
<keyword evidence="4 7" id="KW-0812">Transmembrane</keyword>
<proteinExistence type="inferred from homology"/>
<evidence type="ECO:0000256" key="7">
    <source>
        <dbReference type="SAM" id="Phobius"/>
    </source>
</evidence>
<dbReference type="PANTHER" id="PTHR31376:SF17">
    <property type="entry name" value="PURINE PERMEASE 21-RELATED"/>
    <property type="match status" value="1"/>
</dbReference>
<comment type="caution">
    <text evidence="8">The sequence shown here is derived from an EMBL/GenBank/DDBJ whole genome shotgun (WGS) entry which is preliminary data.</text>
</comment>
<dbReference type="GO" id="GO:0015211">
    <property type="term" value="F:purine nucleoside transmembrane transporter activity"/>
    <property type="evidence" value="ECO:0007669"/>
    <property type="project" value="InterPro"/>
</dbReference>
<reference evidence="8" key="2">
    <citation type="submission" date="2023-05" db="EMBL/GenBank/DDBJ databases">
        <authorList>
            <person name="Schelkunov M.I."/>
        </authorList>
    </citation>
    <scope>NUCLEOTIDE SEQUENCE</scope>
    <source>
        <strain evidence="8">Hsosn_3</strain>
        <tissue evidence="8">Leaf</tissue>
    </source>
</reference>
<evidence type="ECO:0000256" key="6">
    <source>
        <dbReference type="ARBA" id="ARBA00023136"/>
    </source>
</evidence>
<keyword evidence="6 7" id="KW-0472">Membrane</keyword>
<sequence>MSDANSSRSSIEEQVKYLEKCQVVQTQKLTQIDATMVQLMNVVARIEGQLTQEPETATLLSITQHLLQKVLKSVTPVLILEQLTLQSFAASAVCAIGLIASGEWKASYVMTLVWTVVSWQVYTIGSFELICEVSSLFTNVIGTVALPIVPVLAVFFFDDKLNGVKVVAMLLDIWGFLSYIYQHYLDDLKSKKAVEKIADENSDCPSFC</sequence>
<feature type="transmembrane region" description="Helical" evidence="7">
    <location>
        <begin position="163"/>
        <end position="181"/>
    </location>
</feature>
<keyword evidence="5 7" id="KW-1133">Transmembrane helix</keyword>
<evidence type="ECO:0000256" key="1">
    <source>
        <dbReference type="ARBA" id="ARBA00004370"/>
    </source>
</evidence>
<dbReference type="Proteomes" id="UP001237642">
    <property type="component" value="Unassembled WGS sequence"/>
</dbReference>
<dbReference type="AlphaFoldDB" id="A0AAD8NEF9"/>